<accession>A0A9N7U167</accession>
<dbReference type="Proteomes" id="UP001153269">
    <property type="component" value="Unassembled WGS sequence"/>
</dbReference>
<proteinExistence type="predicted"/>
<name>A0A9N7U167_PLEPL</name>
<reference evidence="2" key="1">
    <citation type="submission" date="2020-03" db="EMBL/GenBank/DDBJ databases">
        <authorList>
            <person name="Weist P."/>
        </authorList>
    </citation>
    <scope>NUCLEOTIDE SEQUENCE</scope>
</reference>
<organism evidence="2 3">
    <name type="scientific">Pleuronectes platessa</name>
    <name type="common">European plaice</name>
    <dbReference type="NCBI Taxonomy" id="8262"/>
    <lineage>
        <taxon>Eukaryota</taxon>
        <taxon>Metazoa</taxon>
        <taxon>Chordata</taxon>
        <taxon>Craniata</taxon>
        <taxon>Vertebrata</taxon>
        <taxon>Euteleostomi</taxon>
        <taxon>Actinopterygii</taxon>
        <taxon>Neopterygii</taxon>
        <taxon>Teleostei</taxon>
        <taxon>Neoteleostei</taxon>
        <taxon>Acanthomorphata</taxon>
        <taxon>Carangaria</taxon>
        <taxon>Pleuronectiformes</taxon>
        <taxon>Pleuronectoidei</taxon>
        <taxon>Pleuronectidae</taxon>
        <taxon>Pleuronectes</taxon>
    </lineage>
</organism>
<feature type="compositionally biased region" description="Polar residues" evidence="1">
    <location>
        <begin position="51"/>
        <end position="61"/>
    </location>
</feature>
<protein>
    <submittedName>
        <fullName evidence="2">Uncharacterized protein</fullName>
    </submittedName>
</protein>
<evidence type="ECO:0000313" key="3">
    <source>
        <dbReference type="Proteomes" id="UP001153269"/>
    </source>
</evidence>
<feature type="compositionally biased region" description="Basic and acidic residues" evidence="1">
    <location>
        <begin position="62"/>
        <end position="71"/>
    </location>
</feature>
<keyword evidence="3" id="KW-1185">Reference proteome</keyword>
<gene>
    <name evidence="2" type="ORF">PLEPLA_LOCUS10743</name>
</gene>
<feature type="compositionally biased region" description="Basic residues" evidence="1">
    <location>
        <begin position="81"/>
        <end position="92"/>
    </location>
</feature>
<dbReference type="AlphaFoldDB" id="A0A9N7U167"/>
<dbReference type="EMBL" id="CADEAL010000613">
    <property type="protein sequence ID" value="CAB1422825.1"/>
    <property type="molecule type" value="Genomic_DNA"/>
</dbReference>
<feature type="region of interest" description="Disordered" evidence="1">
    <location>
        <begin position="51"/>
        <end position="106"/>
    </location>
</feature>
<evidence type="ECO:0000256" key="1">
    <source>
        <dbReference type="SAM" id="MobiDB-lite"/>
    </source>
</evidence>
<sequence length="106" mass="11663">METMMVSGFGQIFGLSHSNTCMGFPVLVTQRVSNLKLKPFQALWEMELQGGSNNQGGMRSSKLSEAEHLSEDGSVSLQHTGKGRAHAPRNLKTHQLGTELFHSYDT</sequence>
<comment type="caution">
    <text evidence="2">The sequence shown here is derived from an EMBL/GenBank/DDBJ whole genome shotgun (WGS) entry which is preliminary data.</text>
</comment>
<evidence type="ECO:0000313" key="2">
    <source>
        <dbReference type="EMBL" id="CAB1422825.1"/>
    </source>
</evidence>